<evidence type="ECO:0000313" key="2">
    <source>
        <dbReference type="Proteomes" id="UP000688137"/>
    </source>
</evidence>
<accession>A0A8S1MBX5</accession>
<keyword evidence="2" id="KW-1185">Reference proteome</keyword>
<dbReference type="EMBL" id="CAJJDM010000054">
    <property type="protein sequence ID" value="CAD8075631.1"/>
    <property type="molecule type" value="Genomic_DNA"/>
</dbReference>
<proteinExistence type="predicted"/>
<dbReference type="Proteomes" id="UP000688137">
    <property type="component" value="Unassembled WGS sequence"/>
</dbReference>
<organism evidence="1 2">
    <name type="scientific">Paramecium primaurelia</name>
    <dbReference type="NCBI Taxonomy" id="5886"/>
    <lineage>
        <taxon>Eukaryota</taxon>
        <taxon>Sar</taxon>
        <taxon>Alveolata</taxon>
        <taxon>Ciliophora</taxon>
        <taxon>Intramacronucleata</taxon>
        <taxon>Oligohymenophorea</taxon>
        <taxon>Peniculida</taxon>
        <taxon>Parameciidae</taxon>
        <taxon>Paramecium</taxon>
    </lineage>
</organism>
<gene>
    <name evidence="1" type="ORF">PPRIM_AZ9-3.1.T0540302</name>
</gene>
<sequence>MFKCSLRINKYVVNCIGSEYLFCSLEIYLNQEGTTQDESLLLPQYFSFDNLEIYVCQNCIQTNLESIYVKVIDFSLQSFSLGFQNFQVISLIQKKSHKGFFLLMIFTNEILV</sequence>
<comment type="caution">
    <text evidence="1">The sequence shown here is derived from an EMBL/GenBank/DDBJ whole genome shotgun (WGS) entry which is preliminary data.</text>
</comment>
<dbReference type="AlphaFoldDB" id="A0A8S1MBX5"/>
<reference evidence="1" key="1">
    <citation type="submission" date="2021-01" db="EMBL/GenBank/DDBJ databases">
        <authorList>
            <consortium name="Genoscope - CEA"/>
            <person name="William W."/>
        </authorList>
    </citation>
    <scope>NUCLEOTIDE SEQUENCE</scope>
</reference>
<evidence type="ECO:0000313" key="1">
    <source>
        <dbReference type="EMBL" id="CAD8075631.1"/>
    </source>
</evidence>
<protein>
    <submittedName>
        <fullName evidence="1">Uncharacterized protein</fullName>
    </submittedName>
</protein>
<name>A0A8S1MBX5_PARPR</name>